<comment type="subcellular location">
    <subcellularLocation>
        <location evidence="1">Cell membrane</location>
        <topology evidence="1">Multi-pass membrane protein</topology>
    </subcellularLocation>
</comment>
<name>A0ABV1RCH0_9ALTE</name>
<comment type="caution">
    <text evidence="10">The sequence shown here is derived from an EMBL/GenBank/DDBJ whole genome shotgun (WGS) entry which is preliminary data.</text>
</comment>
<feature type="domain" description="ABC3 transporter permease C-terminal" evidence="8">
    <location>
        <begin position="296"/>
        <end position="409"/>
    </location>
</feature>
<dbReference type="Proteomes" id="UP001467690">
    <property type="component" value="Unassembled WGS sequence"/>
</dbReference>
<feature type="domain" description="MacB-like periplasmic core" evidence="9">
    <location>
        <begin position="25"/>
        <end position="258"/>
    </location>
</feature>
<gene>
    <name evidence="10" type="ORF">ABS311_01745</name>
</gene>
<evidence type="ECO:0000256" key="3">
    <source>
        <dbReference type="ARBA" id="ARBA00022692"/>
    </source>
</evidence>
<keyword evidence="4 7" id="KW-1133">Transmembrane helix</keyword>
<proteinExistence type="inferred from homology"/>
<evidence type="ECO:0000256" key="1">
    <source>
        <dbReference type="ARBA" id="ARBA00004651"/>
    </source>
</evidence>
<reference evidence="10 11" key="1">
    <citation type="submission" date="2024-06" db="EMBL/GenBank/DDBJ databases">
        <authorList>
            <person name="Chen R.Y."/>
        </authorList>
    </citation>
    <scope>NUCLEOTIDE SEQUENCE [LARGE SCALE GENOMIC DNA]</scope>
    <source>
        <strain evidence="10 11">D2</strain>
    </source>
</reference>
<sequence length="416" mass="46286">MDTYIKLRALITTAVEALSENKLRSLLSLSGIMIGIASIVLVVSVNESGRQLIFKELETFGLTSIWISRDWTDYYDQKYGAVYGTGLFNEDYQYIRQQCCASLKRLSPIITLLSDKSVSFRGKDIRANVIGVNEEFDLINNETLAQGRFISSTDIKQKNFVTVISQDVEKVLMESGVKYPIGEQINIADNWFTIVGVIKNKSRDFISSIGANKTDPNIRMLTPYTTIQNIKGNNREISYFQGQAKDIDAAELAVYQVKNYLTKKYKNHFSYKGETMVQYIDTANNILKNISLVGLVTALVSLVVGGLAVLNVMFMSVVERTREIGIRKAIGAKNRDILTQFVLESVLITIIGGVLGISLAYLSITSVSLIYHFDVSTSQFGVLIALISTLTVGFFSGLYPAIKAANLKPIESLRYD</sequence>
<evidence type="ECO:0000259" key="9">
    <source>
        <dbReference type="Pfam" id="PF12704"/>
    </source>
</evidence>
<evidence type="ECO:0000313" key="11">
    <source>
        <dbReference type="Proteomes" id="UP001467690"/>
    </source>
</evidence>
<evidence type="ECO:0000256" key="7">
    <source>
        <dbReference type="SAM" id="Phobius"/>
    </source>
</evidence>
<evidence type="ECO:0000259" key="8">
    <source>
        <dbReference type="Pfam" id="PF02687"/>
    </source>
</evidence>
<dbReference type="PANTHER" id="PTHR30572">
    <property type="entry name" value="MEMBRANE COMPONENT OF TRANSPORTER-RELATED"/>
    <property type="match status" value="1"/>
</dbReference>
<dbReference type="EMBL" id="JBELOE010000061">
    <property type="protein sequence ID" value="MER2490608.1"/>
    <property type="molecule type" value="Genomic_DNA"/>
</dbReference>
<dbReference type="InterPro" id="IPR003838">
    <property type="entry name" value="ABC3_permease_C"/>
</dbReference>
<feature type="transmembrane region" description="Helical" evidence="7">
    <location>
        <begin position="26"/>
        <end position="45"/>
    </location>
</feature>
<dbReference type="Pfam" id="PF02687">
    <property type="entry name" value="FtsX"/>
    <property type="match status" value="1"/>
</dbReference>
<feature type="transmembrane region" description="Helical" evidence="7">
    <location>
        <begin position="292"/>
        <end position="317"/>
    </location>
</feature>
<comment type="similarity">
    <text evidence="6">Belongs to the ABC-4 integral membrane protein family.</text>
</comment>
<protein>
    <submittedName>
        <fullName evidence="10">ABC transporter permease</fullName>
    </submittedName>
</protein>
<evidence type="ECO:0000256" key="4">
    <source>
        <dbReference type="ARBA" id="ARBA00022989"/>
    </source>
</evidence>
<dbReference type="RefSeq" id="WP_143871829.1">
    <property type="nucleotide sequence ID" value="NZ_CP041660.1"/>
</dbReference>
<feature type="transmembrane region" description="Helical" evidence="7">
    <location>
        <begin position="337"/>
        <end position="362"/>
    </location>
</feature>
<evidence type="ECO:0000256" key="2">
    <source>
        <dbReference type="ARBA" id="ARBA00022475"/>
    </source>
</evidence>
<organism evidence="10 11">
    <name type="scientific">Catenovulum sediminis</name>
    <dbReference type="NCBI Taxonomy" id="1740262"/>
    <lineage>
        <taxon>Bacteria</taxon>
        <taxon>Pseudomonadati</taxon>
        <taxon>Pseudomonadota</taxon>
        <taxon>Gammaproteobacteria</taxon>
        <taxon>Alteromonadales</taxon>
        <taxon>Alteromonadaceae</taxon>
        <taxon>Catenovulum</taxon>
    </lineage>
</organism>
<keyword evidence="5 7" id="KW-0472">Membrane</keyword>
<accession>A0ABV1RCH0</accession>
<evidence type="ECO:0000256" key="6">
    <source>
        <dbReference type="ARBA" id="ARBA00038076"/>
    </source>
</evidence>
<evidence type="ECO:0000256" key="5">
    <source>
        <dbReference type="ARBA" id="ARBA00023136"/>
    </source>
</evidence>
<dbReference type="InterPro" id="IPR050250">
    <property type="entry name" value="Macrolide_Exporter_MacB"/>
</dbReference>
<dbReference type="Pfam" id="PF12704">
    <property type="entry name" value="MacB_PCD"/>
    <property type="match status" value="1"/>
</dbReference>
<dbReference type="PANTHER" id="PTHR30572:SF4">
    <property type="entry name" value="ABC TRANSPORTER PERMEASE YTRF"/>
    <property type="match status" value="1"/>
</dbReference>
<dbReference type="InterPro" id="IPR025857">
    <property type="entry name" value="MacB_PCD"/>
</dbReference>
<feature type="transmembrane region" description="Helical" evidence="7">
    <location>
        <begin position="382"/>
        <end position="402"/>
    </location>
</feature>
<keyword evidence="2" id="KW-1003">Cell membrane</keyword>
<keyword evidence="3 7" id="KW-0812">Transmembrane</keyword>
<evidence type="ECO:0000313" key="10">
    <source>
        <dbReference type="EMBL" id="MER2490608.1"/>
    </source>
</evidence>
<keyword evidence="11" id="KW-1185">Reference proteome</keyword>